<proteinExistence type="predicted"/>
<name>A0ABN7WWK0_GIGMA</name>
<gene>
    <name evidence="1" type="ORF">GMARGA_LOCUS35943</name>
</gene>
<keyword evidence="2" id="KW-1185">Reference proteome</keyword>
<reference evidence="1 2" key="1">
    <citation type="submission" date="2021-06" db="EMBL/GenBank/DDBJ databases">
        <authorList>
            <person name="Kallberg Y."/>
            <person name="Tangrot J."/>
            <person name="Rosling A."/>
        </authorList>
    </citation>
    <scope>NUCLEOTIDE SEQUENCE [LARGE SCALE GENOMIC DNA]</scope>
    <source>
        <strain evidence="1 2">120-4 pot B 10/14</strain>
    </source>
</reference>
<protein>
    <submittedName>
        <fullName evidence="1">45759_t:CDS:1</fullName>
    </submittedName>
</protein>
<comment type="caution">
    <text evidence="1">The sequence shown here is derived from an EMBL/GenBank/DDBJ whole genome shotgun (WGS) entry which is preliminary data.</text>
</comment>
<dbReference type="EMBL" id="CAJVQB010068770">
    <property type="protein sequence ID" value="CAG8842363.1"/>
    <property type="molecule type" value="Genomic_DNA"/>
</dbReference>
<sequence length="83" mass="9734">EIINFKEYEFRTIIILEKFAKNKFRNYFVSSYTHNIPTISSLTYLGDLILLKELSLTRMIMELCFICLIGSIAYSQQLTTVDL</sequence>
<organism evidence="1 2">
    <name type="scientific">Gigaspora margarita</name>
    <dbReference type="NCBI Taxonomy" id="4874"/>
    <lineage>
        <taxon>Eukaryota</taxon>
        <taxon>Fungi</taxon>
        <taxon>Fungi incertae sedis</taxon>
        <taxon>Mucoromycota</taxon>
        <taxon>Glomeromycotina</taxon>
        <taxon>Glomeromycetes</taxon>
        <taxon>Diversisporales</taxon>
        <taxon>Gigasporaceae</taxon>
        <taxon>Gigaspora</taxon>
    </lineage>
</organism>
<accession>A0ABN7WWK0</accession>
<evidence type="ECO:0000313" key="2">
    <source>
        <dbReference type="Proteomes" id="UP000789901"/>
    </source>
</evidence>
<dbReference type="Proteomes" id="UP000789901">
    <property type="component" value="Unassembled WGS sequence"/>
</dbReference>
<evidence type="ECO:0000313" key="1">
    <source>
        <dbReference type="EMBL" id="CAG8842363.1"/>
    </source>
</evidence>
<feature type="non-terminal residue" evidence="1">
    <location>
        <position position="83"/>
    </location>
</feature>
<feature type="non-terminal residue" evidence="1">
    <location>
        <position position="1"/>
    </location>
</feature>